<evidence type="ECO:0000313" key="4">
    <source>
        <dbReference type="Proteomes" id="UP001226762"/>
    </source>
</evidence>
<dbReference type="Proteomes" id="UP001226762">
    <property type="component" value="Unassembled WGS sequence"/>
</dbReference>
<accession>A0AAE3WIR0</accession>
<feature type="signal peptide" evidence="2">
    <location>
        <begin position="1"/>
        <end position="19"/>
    </location>
</feature>
<comment type="caution">
    <text evidence="3">The sequence shown here is derived from an EMBL/GenBank/DDBJ whole genome shotgun (WGS) entry which is preliminary data.</text>
</comment>
<name>A0AAE3WIR0_9RHOB</name>
<gene>
    <name evidence="3" type="ORF">NO357_20125</name>
</gene>
<keyword evidence="2" id="KW-0732">Signal</keyword>
<protein>
    <recommendedName>
        <fullName evidence="5">Type II secretion system protein GspC N-terminal domain-containing protein</fullName>
    </recommendedName>
</protein>
<sequence>MRFVAALLTLIGLTAAAIAGQGLWQEVKDPPAAVIPATVAAEGDPQPPAAALSPRVWPALFGEPMPPMPPQSEPQPPAPVMAAPPKPQMPPLESLGYELKGLVRTEGAIWALVSHPAGERVLRPGEELELGYRIDRIDSAGIWVTDGAAEPTLLGFRE</sequence>
<evidence type="ECO:0008006" key="5">
    <source>
        <dbReference type="Google" id="ProtNLM"/>
    </source>
</evidence>
<organism evidence="3 4">
    <name type="scientific">Marimonas arenosa</name>
    <dbReference type="NCBI Taxonomy" id="1795305"/>
    <lineage>
        <taxon>Bacteria</taxon>
        <taxon>Pseudomonadati</taxon>
        <taxon>Pseudomonadota</taxon>
        <taxon>Alphaproteobacteria</taxon>
        <taxon>Rhodobacterales</taxon>
        <taxon>Paracoccaceae</taxon>
        <taxon>Marimonas</taxon>
    </lineage>
</organism>
<proteinExistence type="predicted"/>
<dbReference type="EMBL" id="JANHAX010000008">
    <property type="protein sequence ID" value="MDQ2092218.1"/>
    <property type="molecule type" value="Genomic_DNA"/>
</dbReference>
<feature type="region of interest" description="Disordered" evidence="1">
    <location>
        <begin position="62"/>
        <end position="89"/>
    </location>
</feature>
<dbReference type="RefSeq" id="WP_306737529.1">
    <property type="nucleotide sequence ID" value="NZ_JANHAX010000008.1"/>
</dbReference>
<evidence type="ECO:0000256" key="1">
    <source>
        <dbReference type="SAM" id="MobiDB-lite"/>
    </source>
</evidence>
<feature type="compositionally biased region" description="Pro residues" evidence="1">
    <location>
        <begin position="64"/>
        <end position="89"/>
    </location>
</feature>
<dbReference type="AlphaFoldDB" id="A0AAE3WIR0"/>
<reference evidence="3" key="2">
    <citation type="submission" date="2023-02" db="EMBL/GenBank/DDBJ databases">
        <title>'Rhodoalgimonas zhirmunskyi' gen. nov., isolated from a red alga.</title>
        <authorList>
            <person name="Nedashkovskaya O.I."/>
            <person name="Otstavnykh N.Y."/>
            <person name="Bystritskaya E.P."/>
            <person name="Balabanova L.A."/>
            <person name="Isaeva M.P."/>
        </authorList>
    </citation>
    <scope>NUCLEOTIDE SEQUENCE</scope>
    <source>
        <strain evidence="3">KCTC 52189</strain>
    </source>
</reference>
<evidence type="ECO:0000313" key="3">
    <source>
        <dbReference type="EMBL" id="MDQ2092218.1"/>
    </source>
</evidence>
<evidence type="ECO:0000256" key="2">
    <source>
        <dbReference type="SAM" id="SignalP"/>
    </source>
</evidence>
<feature type="chain" id="PRO_5042103257" description="Type II secretion system protein GspC N-terminal domain-containing protein" evidence="2">
    <location>
        <begin position="20"/>
        <end position="158"/>
    </location>
</feature>
<reference evidence="3" key="1">
    <citation type="submission" date="2022-07" db="EMBL/GenBank/DDBJ databases">
        <authorList>
            <person name="Otstavnykh N."/>
            <person name="Isaeva M."/>
            <person name="Bystritskaya E."/>
        </authorList>
    </citation>
    <scope>NUCLEOTIDE SEQUENCE</scope>
    <source>
        <strain evidence="3">KCTC 52189</strain>
    </source>
</reference>
<keyword evidence="4" id="KW-1185">Reference proteome</keyword>